<dbReference type="CDD" id="cd00067">
    <property type="entry name" value="GAL4"/>
    <property type="match status" value="1"/>
</dbReference>
<feature type="region of interest" description="Disordered" evidence="4">
    <location>
        <begin position="130"/>
        <end position="189"/>
    </location>
</feature>
<accession>A0AAD4KST9</accession>
<keyword evidence="3" id="KW-0539">Nucleus</keyword>
<dbReference type="AlphaFoldDB" id="A0AAD4KST9"/>
<evidence type="ECO:0000256" key="4">
    <source>
        <dbReference type="SAM" id="MobiDB-lite"/>
    </source>
</evidence>
<reference evidence="5" key="1">
    <citation type="submission" date="2021-12" db="EMBL/GenBank/DDBJ databases">
        <title>Convergent genome expansion in fungi linked to evolution of root-endophyte symbiosis.</title>
        <authorList>
            <consortium name="DOE Joint Genome Institute"/>
            <person name="Ke Y.-H."/>
            <person name="Bonito G."/>
            <person name="Liao H.-L."/>
            <person name="Looney B."/>
            <person name="Rojas-Flechas A."/>
            <person name="Nash J."/>
            <person name="Hameed K."/>
            <person name="Schadt C."/>
            <person name="Martin F."/>
            <person name="Crous P.W."/>
            <person name="Miettinen O."/>
            <person name="Magnuson J.K."/>
            <person name="Labbe J."/>
            <person name="Jacobson D."/>
            <person name="Doktycz M.J."/>
            <person name="Veneault-Fourrey C."/>
            <person name="Kuo A."/>
            <person name="Mondo S."/>
            <person name="Calhoun S."/>
            <person name="Riley R."/>
            <person name="Ohm R."/>
            <person name="LaButti K."/>
            <person name="Andreopoulos B."/>
            <person name="Pangilinan J."/>
            <person name="Nolan M."/>
            <person name="Tritt A."/>
            <person name="Clum A."/>
            <person name="Lipzen A."/>
            <person name="Daum C."/>
            <person name="Barry K."/>
            <person name="Grigoriev I.V."/>
            <person name="Vilgalys R."/>
        </authorList>
    </citation>
    <scope>NUCLEOTIDE SEQUENCE</scope>
    <source>
        <strain evidence="5">PMI_201</strain>
    </source>
</reference>
<keyword evidence="6" id="KW-1185">Reference proteome</keyword>
<dbReference type="InterPro" id="IPR001138">
    <property type="entry name" value="Zn2Cys6_DnaBD"/>
</dbReference>
<dbReference type="PANTHER" id="PTHR35392:SF1">
    <property type="entry name" value="ZN(II)2CYS6 TRANSCRIPTION FACTOR (EUROFUNG)"/>
    <property type="match status" value="1"/>
</dbReference>
<evidence type="ECO:0000256" key="3">
    <source>
        <dbReference type="ARBA" id="ARBA00023242"/>
    </source>
</evidence>
<keyword evidence="1" id="KW-0805">Transcription regulation</keyword>
<evidence type="ECO:0000313" key="5">
    <source>
        <dbReference type="EMBL" id="KAH8700273.1"/>
    </source>
</evidence>
<gene>
    <name evidence="5" type="ORF">BGW36DRAFT_356936</name>
</gene>
<dbReference type="Proteomes" id="UP001201262">
    <property type="component" value="Unassembled WGS sequence"/>
</dbReference>
<dbReference type="GeneID" id="70244117"/>
<evidence type="ECO:0000256" key="1">
    <source>
        <dbReference type="ARBA" id="ARBA00023015"/>
    </source>
</evidence>
<evidence type="ECO:0008006" key="7">
    <source>
        <dbReference type="Google" id="ProtNLM"/>
    </source>
</evidence>
<dbReference type="RefSeq" id="XP_046073979.1">
    <property type="nucleotide sequence ID" value="XM_046213830.1"/>
</dbReference>
<sequence length="634" mass="72617">MYGYHRGRPDYANMVTVGDYDLNQGFHAYTSATSRDAGLEAYYGLSPNPDQDCMQAQGVSPGLGSVNSEPILARSTTEQQQDLRERRRAVDLMESREIPWNALASKRRRHDTQIEYYPAAFLPEPYQGYMDQQNQAFPPTGPPYGFGEPAASSASQQHGFYSSSGSSPTTQDNHGEKPKGGRQPGMNLTPAAVNNARLVRHLGACLRCRILRERCSDGDPCLRCAETHGRKWKGCFRSMRSLGDALVPPMLADRLRRPAFENYMTQNTHHDVSSMIFRLPLSFGFGPQFDGFLGREFIPSTDESDYSYAVFSSREGHRSHHRSHALFIYPLYSSESEVNSLLIKWLKKTVTDPRSMREWRNFCFQERRDRWMRDLLEKIWEYSATCWQQRDSRYHDIDETLAHTWMLTLLATMLSISITVPPDALQAIFDSLAFSDLRRPNVSRSSISNSSRPINRCVKGILLAFYEKIVSKVMTKLDELIKSSKKVDEREWGHIYCISILLVIVVSQTQMSLWDNYKMAETEGRRGQWEKTSESLEQLEEAYTHITLVSHWKYKQTKTGKYRDGSYRISDSLLRSLVDGILRIRRTHGPDVYRSLKDELQVGMDAGSGFDASMNTQRLFGVYFNLIYPEQGSI</sequence>
<comment type="caution">
    <text evidence="5">The sequence shown here is derived from an EMBL/GenBank/DDBJ whole genome shotgun (WGS) entry which is preliminary data.</text>
</comment>
<protein>
    <recommendedName>
        <fullName evidence="7">Zn(2)-C6 fungal-type domain-containing protein</fullName>
    </recommendedName>
</protein>
<dbReference type="InterPro" id="IPR052973">
    <property type="entry name" value="Fungal_sec-metab_reg_TF"/>
</dbReference>
<keyword evidence="2" id="KW-0804">Transcription</keyword>
<dbReference type="EMBL" id="JAJTJA010000004">
    <property type="protein sequence ID" value="KAH8700273.1"/>
    <property type="molecule type" value="Genomic_DNA"/>
</dbReference>
<evidence type="ECO:0000313" key="6">
    <source>
        <dbReference type="Proteomes" id="UP001201262"/>
    </source>
</evidence>
<proteinExistence type="predicted"/>
<dbReference type="PANTHER" id="PTHR35392">
    <property type="entry name" value="ZN(II)2CYS6 TRANSCRIPTION FACTOR (EUROFUNG)-RELATED-RELATED"/>
    <property type="match status" value="1"/>
</dbReference>
<dbReference type="GO" id="GO:0008270">
    <property type="term" value="F:zinc ion binding"/>
    <property type="evidence" value="ECO:0007669"/>
    <property type="project" value="InterPro"/>
</dbReference>
<feature type="compositionally biased region" description="Polar residues" evidence="4">
    <location>
        <begin position="152"/>
        <end position="172"/>
    </location>
</feature>
<dbReference type="GO" id="GO:0000981">
    <property type="term" value="F:DNA-binding transcription factor activity, RNA polymerase II-specific"/>
    <property type="evidence" value="ECO:0007669"/>
    <property type="project" value="InterPro"/>
</dbReference>
<name>A0AAD4KST9_9EURO</name>
<evidence type="ECO:0000256" key="2">
    <source>
        <dbReference type="ARBA" id="ARBA00023163"/>
    </source>
</evidence>
<organism evidence="5 6">
    <name type="scientific">Talaromyces proteolyticus</name>
    <dbReference type="NCBI Taxonomy" id="1131652"/>
    <lineage>
        <taxon>Eukaryota</taxon>
        <taxon>Fungi</taxon>
        <taxon>Dikarya</taxon>
        <taxon>Ascomycota</taxon>
        <taxon>Pezizomycotina</taxon>
        <taxon>Eurotiomycetes</taxon>
        <taxon>Eurotiomycetidae</taxon>
        <taxon>Eurotiales</taxon>
        <taxon>Trichocomaceae</taxon>
        <taxon>Talaromyces</taxon>
        <taxon>Talaromyces sect. Bacilispori</taxon>
    </lineage>
</organism>